<evidence type="ECO:0000313" key="3">
    <source>
        <dbReference type="Proteomes" id="UP000015106"/>
    </source>
</evidence>
<evidence type="ECO:0000256" key="1">
    <source>
        <dbReference type="SAM" id="Phobius"/>
    </source>
</evidence>
<feature type="transmembrane region" description="Helical" evidence="1">
    <location>
        <begin position="23"/>
        <end position="45"/>
    </location>
</feature>
<reference evidence="3" key="1">
    <citation type="journal article" date="2013" name="Nature">
        <title>Draft genome of the wheat A-genome progenitor Triticum urartu.</title>
        <authorList>
            <person name="Ling H.Q."/>
            <person name="Zhao S."/>
            <person name="Liu D."/>
            <person name="Wang J."/>
            <person name="Sun H."/>
            <person name="Zhang C."/>
            <person name="Fan H."/>
            <person name="Li D."/>
            <person name="Dong L."/>
            <person name="Tao Y."/>
            <person name="Gao C."/>
            <person name="Wu H."/>
            <person name="Li Y."/>
            <person name="Cui Y."/>
            <person name="Guo X."/>
            <person name="Zheng S."/>
            <person name="Wang B."/>
            <person name="Yu K."/>
            <person name="Liang Q."/>
            <person name="Yang W."/>
            <person name="Lou X."/>
            <person name="Chen J."/>
            <person name="Feng M."/>
            <person name="Jian J."/>
            <person name="Zhang X."/>
            <person name="Luo G."/>
            <person name="Jiang Y."/>
            <person name="Liu J."/>
            <person name="Wang Z."/>
            <person name="Sha Y."/>
            <person name="Zhang B."/>
            <person name="Wu H."/>
            <person name="Tang D."/>
            <person name="Shen Q."/>
            <person name="Xue P."/>
            <person name="Zou S."/>
            <person name="Wang X."/>
            <person name="Liu X."/>
            <person name="Wang F."/>
            <person name="Yang Y."/>
            <person name="An X."/>
            <person name="Dong Z."/>
            <person name="Zhang K."/>
            <person name="Zhang X."/>
            <person name="Luo M.C."/>
            <person name="Dvorak J."/>
            <person name="Tong Y."/>
            <person name="Wang J."/>
            <person name="Yang H."/>
            <person name="Li Z."/>
            <person name="Wang D."/>
            <person name="Zhang A."/>
            <person name="Wang J."/>
        </authorList>
    </citation>
    <scope>NUCLEOTIDE SEQUENCE</scope>
    <source>
        <strain evidence="3">cv. G1812</strain>
    </source>
</reference>
<accession>A0A8R7QD76</accession>
<keyword evidence="1" id="KW-1133">Transmembrane helix</keyword>
<protein>
    <submittedName>
        <fullName evidence="2">Uncharacterized protein</fullName>
    </submittedName>
</protein>
<organism evidence="2 3">
    <name type="scientific">Triticum urartu</name>
    <name type="common">Red wild einkorn</name>
    <name type="synonym">Crithodium urartu</name>
    <dbReference type="NCBI Taxonomy" id="4572"/>
    <lineage>
        <taxon>Eukaryota</taxon>
        <taxon>Viridiplantae</taxon>
        <taxon>Streptophyta</taxon>
        <taxon>Embryophyta</taxon>
        <taxon>Tracheophyta</taxon>
        <taxon>Spermatophyta</taxon>
        <taxon>Magnoliopsida</taxon>
        <taxon>Liliopsida</taxon>
        <taxon>Poales</taxon>
        <taxon>Poaceae</taxon>
        <taxon>BOP clade</taxon>
        <taxon>Pooideae</taxon>
        <taxon>Triticodae</taxon>
        <taxon>Triticeae</taxon>
        <taxon>Triticinae</taxon>
        <taxon>Triticum</taxon>
    </lineage>
</organism>
<reference evidence="2" key="3">
    <citation type="submission" date="2022-06" db="UniProtKB">
        <authorList>
            <consortium name="EnsemblPlants"/>
        </authorList>
    </citation>
    <scope>IDENTIFICATION</scope>
</reference>
<evidence type="ECO:0000313" key="2">
    <source>
        <dbReference type="EnsemblPlants" id="TuG1812G0500001342.01.T01.cds361456"/>
    </source>
</evidence>
<proteinExistence type="predicted"/>
<sequence>MEIFLQKKGLSDLVEVDQAMEEQGLTCVCFLVHLLWMIVPLLLICC</sequence>
<dbReference type="Gramene" id="TuG1812G0500001342.01.T01">
    <property type="protein sequence ID" value="TuG1812G0500001342.01.T01.cds361456"/>
    <property type="gene ID" value="TuG1812G0500001342.01"/>
</dbReference>
<reference evidence="2" key="2">
    <citation type="submission" date="2018-03" db="EMBL/GenBank/DDBJ databases">
        <title>The Triticum urartu genome reveals the dynamic nature of wheat genome evolution.</title>
        <authorList>
            <person name="Ling H."/>
            <person name="Ma B."/>
            <person name="Shi X."/>
            <person name="Liu H."/>
            <person name="Dong L."/>
            <person name="Sun H."/>
            <person name="Cao Y."/>
            <person name="Gao Q."/>
            <person name="Zheng S."/>
            <person name="Li Y."/>
            <person name="Yu Y."/>
            <person name="Du H."/>
            <person name="Qi M."/>
            <person name="Li Y."/>
            <person name="Yu H."/>
            <person name="Cui Y."/>
            <person name="Wang N."/>
            <person name="Chen C."/>
            <person name="Wu H."/>
            <person name="Zhao Y."/>
            <person name="Zhang J."/>
            <person name="Li Y."/>
            <person name="Zhou W."/>
            <person name="Zhang B."/>
            <person name="Hu W."/>
            <person name="Eijk M."/>
            <person name="Tang J."/>
            <person name="Witsenboer H."/>
            <person name="Zhao S."/>
            <person name="Li Z."/>
            <person name="Zhang A."/>
            <person name="Wang D."/>
            <person name="Liang C."/>
        </authorList>
    </citation>
    <scope>NUCLEOTIDE SEQUENCE [LARGE SCALE GENOMIC DNA]</scope>
    <source>
        <strain evidence="2">cv. G1812</strain>
    </source>
</reference>
<keyword evidence="1" id="KW-0472">Membrane</keyword>
<keyword evidence="3" id="KW-1185">Reference proteome</keyword>
<dbReference type="AlphaFoldDB" id="A0A8R7QD76"/>
<dbReference type="EnsemblPlants" id="TuG1812G0500001342.01.T01">
    <property type="protein sequence ID" value="TuG1812G0500001342.01.T01.cds361456"/>
    <property type="gene ID" value="TuG1812G0500001342.01"/>
</dbReference>
<name>A0A8R7QD76_TRIUA</name>
<keyword evidence="1" id="KW-0812">Transmembrane</keyword>
<dbReference type="Proteomes" id="UP000015106">
    <property type="component" value="Chromosome 5"/>
</dbReference>